<name>A0ABR4I6V9_9EURO</name>
<keyword evidence="1" id="KW-0472">Membrane</keyword>
<evidence type="ECO:0000256" key="1">
    <source>
        <dbReference type="SAM" id="Phobius"/>
    </source>
</evidence>
<sequence>MSNSTSVEGLTVQAVTGVVGSPCLWLLVGATGLCAWSRAVVFVYRENRGADFDYHIPAQEKKPPAGMEG</sequence>
<keyword evidence="1" id="KW-1133">Transmembrane helix</keyword>
<evidence type="ECO:0000313" key="3">
    <source>
        <dbReference type="Proteomes" id="UP001610335"/>
    </source>
</evidence>
<organism evidence="2 3">
    <name type="scientific">Aspergillus cavernicola</name>
    <dbReference type="NCBI Taxonomy" id="176166"/>
    <lineage>
        <taxon>Eukaryota</taxon>
        <taxon>Fungi</taxon>
        <taxon>Dikarya</taxon>
        <taxon>Ascomycota</taxon>
        <taxon>Pezizomycotina</taxon>
        <taxon>Eurotiomycetes</taxon>
        <taxon>Eurotiomycetidae</taxon>
        <taxon>Eurotiales</taxon>
        <taxon>Aspergillaceae</taxon>
        <taxon>Aspergillus</taxon>
        <taxon>Aspergillus subgen. Nidulantes</taxon>
    </lineage>
</organism>
<dbReference type="EMBL" id="JBFXLS010000052">
    <property type="protein sequence ID" value="KAL2823492.1"/>
    <property type="molecule type" value="Genomic_DNA"/>
</dbReference>
<protein>
    <submittedName>
        <fullName evidence="2">Uncharacterized protein</fullName>
    </submittedName>
</protein>
<dbReference type="Proteomes" id="UP001610335">
    <property type="component" value="Unassembled WGS sequence"/>
</dbReference>
<gene>
    <name evidence="2" type="ORF">BDW59DRAFT_163271</name>
</gene>
<evidence type="ECO:0000313" key="2">
    <source>
        <dbReference type="EMBL" id="KAL2823492.1"/>
    </source>
</evidence>
<comment type="caution">
    <text evidence="2">The sequence shown here is derived from an EMBL/GenBank/DDBJ whole genome shotgun (WGS) entry which is preliminary data.</text>
</comment>
<keyword evidence="1" id="KW-0812">Transmembrane</keyword>
<feature type="transmembrane region" description="Helical" evidence="1">
    <location>
        <begin position="24"/>
        <end position="44"/>
    </location>
</feature>
<proteinExistence type="predicted"/>
<accession>A0ABR4I6V9</accession>
<keyword evidence="3" id="KW-1185">Reference proteome</keyword>
<reference evidence="2 3" key="1">
    <citation type="submission" date="2024-07" db="EMBL/GenBank/DDBJ databases">
        <title>Section-level genome sequencing and comparative genomics of Aspergillus sections Usti and Cavernicolus.</title>
        <authorList>
            <consortium name="Lawrence Berkeley National Laboratory"/>
            <person name="Nybo J.L."/>
            <person name="Vesth T.C."/>
            <person name="Theobald S."/>
            <person name="Frisvad J.C."/>
            <person name="Larsen T.O."/>
            <person name="Kjaerboelling I."/>
            <person name="Rothschild-Mancinelli K."/>
            <person name="Lyhne E.K."/>
            <person name="Kogle M.E."/>
            <person name="Barry K."/>
            <person name="Clum A."/>
            <person name="Na H."/>
            <person name="Ledsgaard L."/>
            <person name="Lin J."/>
            <person name="Lipzen A."/>
            <person name="Kuo A."/>
            <person name="Riley R."/>
            <person name="Mondo S."/>
            <person name="LaButti K."/>
            <person name="Haridas S."/>
            <person name="Pangalinan J."/>
            <person name="Salamov A.A."/>
            <person name="Simmons B.A."/>
            <person name="Magnuson J.K."/>
            <person name="Chen J."/>
            <person name="Drula E."/>
            <person name="Henrissat B."/>
            <person name="Wiebenga A."/>
            <person name="Lubbers R.J."/>
            <person name="Gomes A.C."/>
            <person name="Makela M.R."/>
            <person name="Stajich J."/>
            <person name="Grigoriev I.V."/>
            <person name="Mortensen U.H."/>
            <person name="De vries R.P."/>
            <person name="Baker S.E."/>
            <person name="Andersen M.R."/>
        </authorList>
    </citation>
    <scope>NUCLEOTIDE SEQUENCE [LARGE SCALE GENOMIC DNA]</scope>
    <source>
        <strain evidence="2 3">CBS 600.67</strain>
    </source>
</reference>